<dbReference type="SMART" id="SM00282">
    <property type="entry name" value="LamG"/>
    <property type="match status" value="1"/>
</dbReference>
<dbReference type="PROSITE" id="PS50025">
    <property type="entry name" value="LAM_G_DOMAIN"/>
    <property type="match status" value="1"/>
</dbReference>
<dbReference type="PANTHER" id="PTHR46730:SF1">
    <property type="entry name" value="PLAT DOMAIN-CONTAINING PROTEIN"/>
    <property type="match status" value="1"/>
</dbReference>
<evidence type="ECO:0000259" key="7">
    <source>
        <dbReference type="PROSITE" id="PS50025"/>
    </source>
</evidence>
<dbReference type="CDD" id="cd00110">
    <property type="entry name" value="LamG"/>
    <property type="match status" value="1"/>
</dbReference>
<keyword evidence="4" id="KW-1133">Transmembrane helix</keyword>
<dbReference type="GO" id="GO:0005261">
    <property type="term" value="F:monoatomic cation channel activity"/>
    <property type="evidence" value="ECO:0007669"/>
    <property type="project" value="TreeGrafter"/>
</dbReference>
<evidence type="ECO:0000256" key="2">
    <source>
        <dbReference type="ARBA" id="ARBA00022692"/>
    </source>
</evidence>
<evidence type="ECO:0000256" key="4">
    <source>
        <dbReference type="ARBA" id="ARBA00022989"/>
    </source>
</evidence>
<dbReference type="Gene3D" id="2.60.120.200">
    <property type="match status" value="1"/>
</dbReference>
<dbReference type="Pfam" id="PF02010">
    <property type="entry name" value="REJ"/>
    <property type="match status" value="1"/>
</dbReference>
<dbReference type="PANTHER" id="PTHR46730">
    <property type="entry name" value="POLYCYSTIN-1"/>
    <property type="match status" value="1"/>
</dbReference>
<evidence type="ECO:0000256" key="5">
    <source>
        <dbReference type="ARBA" id="ARBA00023136"/>
    </source>
</evidence>
<keyword evidence="5" id="KW-0472">Membrane</keyword>
<dbReference type="Pfam" id="PF02210">
    <property type="entry name" value="Laminin_G_2"/>
    <property type="match status" value="1"/>
</dbReference>
<organism evidence="8">
    <name type="scientific">Magallana gigas</name>
    <name type="common">Pacific oyster</name>
    <name type="synonym">Crassostrea gigas</name>
    <dbReference type="NCBI Taxonomy" id="29159"/>
    <lineage>
        <taxon>Eukaryota</taxon>
        <taxon>Metazoa</taxon>
        <taxon>Spiralia</taxon>
        <taxon>Lophotrochozoa</taxon>
        <taxon>Mollusca</taxon>
        <taxon>Bivalvia</taxon>
        <taxon>Autobranchia</taxon>
        <taxon>Pteriomorphia</taxon>
        <taxon>Ostreida</taxon>
        <taxon>Ostreoidea</taxon>
        <taxon>Ostreidae</taxon>
        <taxon>Magallana</taxon>
    </lineage>
</organism>
<dbReference type="GO" id="GO:0006816">
    <property type="term" value="P:calcium ion transport"/>
    <property type="evidence" value="ECO:0007669"/>
    <property type="project" value="TreeGrafter"/>
</dbReference>
<keyword evidence="3" id="KW-0677">Repeat</keyword>
<keyword evidence="8" id="KW-0675">Receptor</keyword>
<keyword evidence="2" id="KW-0812">Transmembrane</keyword>
<evidence type="ECO:0000313" key="8">
    <source>
        <dbReference type="EMBL" id="EKC20087.1"/>
    </source>
</evidence>
<name>K1P8R6_MAGGI</name>
<comment type="subcellular location">
    <subcellularLocation>
        <location evidence="1">Membrane</location>
    </subcellularLocation>
</comment>
<accession>K1P8R6</accession>
<gene>
    <name evidence="8" type="ORF">CGI_10006886</name>
</gene>
<evidence type="ECO:0000256" key="3">
    <source>
        <dbReference type="ARBA" id="ARBA00022737"/>
    </source>
</evidence>
<reference evidence="8" key="1">
    <citation type="journal article" date="2012" name="Nature">
        <title>The oyster genome reveals stress adaptation and complexity of shell formation.</title>
        <authorList>
            <person name="Zhang G."/>
            <person name="Fang X."/>
            <person name="Guo X."/>
            <person name="Li L."/>
            <person name="Luo R."/>
            <person name="Xu F."/>
            <person name="Yang P."/>
            <person name="Zhang L."/>
            <person name="Wang X."/>
            <person name="Qi H."/>
            <person name="Xiong Z."/>
            <person name="Que H."/>
            <person name="Xie Y."/>
            <person name="Holland P.W."/>
            <person name="Paps J."/>
            <person name="Zhu Y."/>
            <person name="Wu F."/>
            <person name="Chen Y."/>
            <person name="Wang J."/>
            <person name="Peng C."/>
            <person name="Meng J."/>
            <person name="Yang L."/>
            <person name="Liu J."/>
            <person name="Wen B."/>
            <person name="Zhang N."/>
            <person name="Huang Z."/>
            <person name="Zhu Q."/>
            <person name="Feng Y."/>
            <person name="Mount A."/>
            <person name="Hedgecock D."/>
            <person name="Xu Z."/>
            <person name="Liu Y."/>
            <person name="Domazet-Loso T."/>
            <person name="Du Y."/>
            <person name="Sun X."/>
            <person name="Zhang S."/>
            <person name="Liu B."/>
            <person name="Cheng P."/>
            <person name="Jiang X."/>
            <person name="Li J."/>
            <person name="Fan D."/>
            <person name="Wang W."/>
            <person name="Fu W."/>
            <person name="Wang T."/>
            <person name="Wang B."/>
            <person name="Zhang J."/>
            <person name="Peng Z."/>
            <person name="Li Y."/>
            <person name="Li N."/>
            <person name="Wang J."/>
            <person name="Chen M."/>
            <person name="He Y."/>
            <person name="Tan F."/>
            <person name="Song X."/>
            <person name="Zheng Q."/>
            <person name="Huang R."/>
            <person name="Yang H."/>
            <person name="Du X."/>
            <person name="Chen L."/>
            <person name="Yang M."/>
            <person name="Gaffney P.M."/>
            <person name="Wang S."/>
            <person name="Luo L."/>
            <person name="She Z."/>
            <person name="Ming Y."/>
            <person name="Huang W."/>
            <person name="Zhang S."/>
            <person name="Huang B."/>
            <person name="Zhang Y."/>
            <person name="Qu T."/>
            <person name="Ni P."/>
            <person name="Miao G."/>
            <person name="Wang J."/>
            <person name="Wang Q."/>
            <person name="Steinberg C.E."/>
            <person name="Wang H."/>
            <person name="Li N."/>
            <person name="Qian L."/>
            <person name="Zhang G."/>
            <person name="Li Y."/>
            <person name="Yang H."/>
            <person name="Liu X."/>
            <person name="Wang J."/>
            <person name="Yin Y."/>
            <person name="Wang J."/>
        </authorList>
    </citation>
    <scope>NUCLEOTIDE SEQUENCE [LARGE SCALE GENOMIC DNA]</scope>
    <source>
        <strain evidence="8">05x7-T-G4-1.051#20</strain>
    </source>
</reference>
<dbReference type="InterPro" id="IPR001791">
    <property type="entry name" value="Laminin_G"/>
</dbReference>
<evidence type="ECO:0000256" key="1">
    <source>
        <dbReference type="ARBA" id="ARBA00004370"/>
    </source>
</evidence>
<dbReference type="EMBL" id="JH817278">
    <property type="protein sequence ID" value="EKC20087.1"/>
    <property type="molecule type" value="Genomic_DNA"/>
</dbReference>
<dbReference type="AlphaFoldDB" id="K1P8R6"/>
<proteinExistence type="predicted"/>
<dbReference type="SUPFAM" id="SSF49899">
    <property type="entry name" value="Concanavalin A-like lectins/glucanases"/>
    <property type="match status" value="1"/>
</dbReference>
<dbReference type="HOGENOM" id="CLU_327673_0_0_1"/>
<evidence type="ECO:0000256" key="6">
    <source>
        <dbReference type="PROSITE-ProRule" id="PRU00122"/>
    </source>
</evidence>
<feature type="domain" description="Laminin G" evidence="7">
    <location>
        <begin position="9"/>
        <end position="208"/>
    </location>
</feature>
<dbReference type="InParanoid" id="K1P8R6"/>
<protein>
    <submittedName>
        <fullName evidence="8">Sperm receptor for egg jelly</fullName>
    </submittedName>
</protein>
<sequence length="878" mass="96562">MSLFIYLLIHEFGFSGQSPLELKVLSGERSLESFILEMSFKSYTTDGLLIVHRSTSSSDFYTVSVHNMTLAFWLQSSNKLLKTESIHPLNYDEWNNITLVKTNRLISLSLNDCPVIESETQLSGRTEYLIELGEILYLGGHHTPSQLTGLSPTTQEFTGCVRELKFTAQISTLKNLCFWCSFTKSVEYRLSQDTVRVDQLRRGLIKNCDTTRLCQYSLTVNNIQPIVANLCHWAESDISMATNSLHYLYGSYVTISDGSRHTLPDTTPLNRSVLSLTVGADHSKDLVNGVYGVRLTLVVTSDTDKARLIQQGYFMIGCPDVENAGSDFNCEWLNEILTRDLHLAIGIQTTIHCRNTEPVTTIGHLQKTTEFWNLEEQAKNISAHTKKLTIYHPPLQIQCLSGCGDKVNPGENLTVLSMCRPCVTHSWAVYGCGSLCDTEVKVADRPQNESVFSFHVNNSFVNQQVVYIGTYPTGRNVRAVYNLTLNEPPILGNCSITPQSGRTLLTSFNVSCQGFFDPDSPLTYTLYQIQSTGKKTKLMKSDEALIPALYLSEGPTENNHTLSLVVVCKDSMGLESLALPLSVTVLPLASGSNIVDVISGNVLGNSSSTGIISDLLAAGQQSAVTQILQTSVLALNTDAATNESNTDRKQQRTEVREAVVAILANSSTSSPDIEMVTSILNTATEVQEELSPQIQEQATVLYEGMTSAFSNKSANVSQSAAEKTAGLLLEGVTMLLDTRTSYGTKILHMGPPNDTLQKEVKSSAERLLGIVDKISDIMMDYITPDAAPSVFTTQKMNLALSKASPSQLGGKKLSLDRGNNSGDFTIPSDGKLSTLLSNTSFTSIQVNTLRRFLFWKFFVCLHVFCGIEFYQVNSTVVN</sequence>
<comment type="caution">
    <text evidence="6">Lacks conserved residue(s) required for the propagation of feature annotation.</text>
</comment>
<dbReference type="InterPro" id="IPR002859">
    <property type="entry name" value="PKD/REJ-like"/>
</dbReference>
<dbReference type="InterPro" id="IPR013320">
    <property type="entry name" value="ConA-like_dom_sf"/>
</dbReference>
<dbReference type="GO" id="GO:0005886">
    <property type="term" value="C:plasma membrane"/>
    <property type="evidence" value="ECO:0007669"/>
    <property type="project" value="TreeGrafter"/>
</dbReference>